<dbReference type="InterPro" id="IPR001242">
    <property type="entry name" value="Condensation_dom"/>
</dbReference>
<sequence length="1740" mass="196814">MSNIPVLKPIDFNPFEEGKVIEKITFTNDSQREIWVSCILGGEEANLSYNESVSLEFNGRFDFDCFSKAIKNLILRHEALRSTVSPDGEKLIIYKNWNMEFALEDITNPDEANQRKQLNAVIQKAVNTPLDLKEGPLFKVLLHKLNENTHYFTIIKHHIIGDGWSTGIMLEDLSKMYNSYLKGEEIFLAKPYQISDYATEQARFKLSQSYQKTETYWLNQYKGKIPMVDLPTDRPRLAPRSYKAKRIDHPLTGTLLTQIKNTGAKAGASLVTTLLAAFEILLYSRTREQDIVVGLPASGQSASGLYNVVGHCVNLLPLKTHIEPAQSFSDYLKKRKGEILDAYDHQRLTFGELIKKLYIPRDSSRVTLVPVIFNIDMGMDQAVSFDELQHALFSNPRSYENFEIYLNATGSKNGILLEWSYNTDLFDEKTIESFHKEYRSILEKIVKSPESTIALLTGIPEQQNQIIKPPVNVQRHVNQNINELVMEAAKRYPENTAVSFSSKSMSYQQLWKKTNQLASYLLDKGVKPGDTVGLCVDRSMEMLVFLLGILKAGAAYIPLDPSYPHERIEFMLQDAATKVLITNKSYQQKYKTEASEFIIEEIWSQLDKFEEVSRTIELGGNDLAYILYTSGSTGKPKGVKVTHHNLANFLVSMQNEPGISANDSLLAITTISFDIAGLELYLPLITGAEVVIADQESTRDGRLLLNILKSKKINLMQATPSTWQMMIDAGWKRGDLPKVLCGGEALPKDLSEKIMARCDELWNMYGPTETTIWSTIKKIKPTDGLLTIGLPINNTQIYIVDEHNQEVAIGASGEILIGGDGVAAGYLNRPELSDEKFINDTFSGHPGSKVYRTGDLGIRLANGEIQCLGRIDQQVKIRGHRIELGEIESVLSAQDDVKQAVVIAREDSRSDKRLVGYVVLEDGVGTVDSLSWKDRWDTIYNMEVQSNGTQSSVEEDMDSKFFKQLENSEDFLKQSEEWLRASVNRINKLKAQHILEIGSGGGQLMFEIAPGASSYVATDYAETAIESLQQTINAESEKWKNVTARVATADDFSSIGDAKFDLIIIHSVAQYFPDSKYFLKVIEESVKRINDGGCLFIGDMQGKNSLEMCHAIDHLPRSKDTTTLADFKEIVQHRVKIEDEFTADPGFFYLLKALIPSITGVDVQLRRGTRLNETVKYHYDIWIYVNSTHKSEKPALSLSWDEIKSLTTLEELLRSNENKIFEVKNILNKRTAKDFTLYQWMNKGEAVDMKTIKNRLAIIDDGLDPELFWNLGAELAYQTHVRWSTDGTDGNFDVIFIPSQLDQILPEYTSGEFLSNRKLADFARNPQNASQIQIPKTITENWTINLRQHLPDYMVPVDYVVLKSFPLTPNNKIDKNALPQPQIKSNAVLQTDLKELNRYEQVILSIWQSVLEMDYIGLEDDFFELGGHSLLAVKVMSAIEKETGKRLPLAVLFENSTINKLAKKIESNEEEKLGALVPIKPTGTKDPIYLIHGAGLNILLFKFISGYLDAEQPVYGLQAAGLSKPSPLLYTIEEIAALYISEMIESNPEGPYCLTGYSSGGTIAFEMARQLIAMGRQVKFVGIVDCYAGNNENFASTRSILARKIIRQFKKFPFVIKSFIKYPYETFSYQLNYVKYKLNFLKPNNFEGVNEQISQKEKDIYKSYNIAHRNYRLVPADIKVSLFSVNKRLYYIDDPIHLGWKKFAKKGVDVMNIPGDHITMLAHPNDIEFARILQETLNKI</sequence>
<dbReference type="SUPFAM" id="SSF56801">
    <property type="entry name" value="Acetyl-CoA synthetase-like"/>
    <property type="match status" value="1"/>
</dbReference>
<evidence type="ECO:0000256" key="2">
    <source>
        <dbReference type="ARBA" id="ARBA00022450"/>
    </source>
</evidence>
<dbReference type="FunFam" id="1.10.1200.10:FF:000005">
    <property type="entry name" value="Nonribosomal peptide synthetase 1"/>
    <property type="match status" value="1"/>
</dbReference>
<accession>C6XWU4</accession>
<dbReference type="HOGENOM" id="CLU_000022_2_13_10"/>
<dbReference type="Pfam" id="PF00975">
    <property type="entry name" value="Thioesterase"/>
    <property type="match status" value="1"/>
</dbReference>
<dbReference type="InterPro" id="IPR029058">
    <property type="entry name" value="AB_hydrolase_fold"/>
</dbReference>
<keyword evidence="2" id="KW-0596">Phosphopantetheine</keyword>
<dbReference type="Pfam" id="PF00668">
    <property type="entry name" value="Condensation"/>
    <property type="match status" value="1"/>
</dbReference>
<dbReference type="OrthoDB" id="4317020at2"/>
<dbReference type="InterPro" id="IPR009081">
    <property type="entry name" value="PP-bd_ACP"/>
</dbReference>
<dbReference type="Gene3D" id="3.30.300.30">
    <property type="match status" value="2"/>
</dbReference>
<dbReference type="InterPro" id="IPR001031">
    <property type="entry name" value="Thioesterase"/>
</dbReference>
<dbReference type="RefSeq" id="WP_015807851.1">
    <property type="nucleotide sequence ID" value="NC_013061.1"/>
</dbReference>
<dbReference type="InterPro" id="IPR020845">
    <property type="entry name" value="AMP-binding_CS"/>
</dbReference>
<dbReference type="GO" id="GO:0044550">
    <property type="term" value="P:secondary metabolite biosynthetic process"/>
    <property type="evidence" value="ECO:0007669"/>
    <property type="project" value="TreeGrafter"/>
</dbReference>
<dbReference type="KEGG" id="phe:Phep_2033"/>
<proteinExistence type="predicted"/>
<organism evidence="5 6">
    <name type="scientific">Pedobacter heparinus (strain ATCC 13125 / DSM 2366 / CIP 104194 / JCM 7457 / NBRC 12017 / NCIMB 9290 / NRRL B-14731 / HIM 762-3)</name>
    <dbReference type="NCBI Taxonomy" id="485917"/>
    <lineage>
        <taxon>Bacteria</taxon>
        <taxon>Pseudomonadati</taxon>
        <taxon>Bacteroidota</taxon>
        <taxon>Sphingobacteriia</taxon>
        <taxon>Sphingobacteriales</taxon>
        <taxon>Sphingobacteriaceae</taxon>
        <taxon>Pedobacter</taxon>
    </lineage>
</organism>
<dbReference type="InterPro" id="IPR000873">
    <property type="entry name" value="AMP-dep_synth/lig_dom"/>
</dbReference>
<evidence type="ECO:0000256" key="1">
    <source>
        <dbReference type="ARBA" id="ARBA00001957"/>
    </source>
</evidence>
<dbReference type="SUPFAM" id="SSF53335">
    <property type="entry name" value="S-adenosyl-L-methionine-dependent methyltransferases"/>
    <property type="match status" value="1"/>
</dbReference>
<dbReference type="Gene3D" id="3.40.50.1820">
    <property type="entry name" value="alpha/beta hydrolase"/>
    <property type="match status" value="1"/>
</dbReference>
<dbReference type="eggNOG" id="COG1020">
    <property type="taxonomic scope" value="Bacteria"/>
</dbReference>
<dbReference type="InterPro" id="IPR010071">
    <property type="entry name" value="AA_adenyl_dom"/>
</dbReference>
<dbReference type="PANTHER" id="PTHR45527">
    <property type="entry name" value="NONRIBOSOMAL PEPTIDE SYNTHETASE"/>
    <property type="match status" value="1"/>
</dbReference>
<dbReference type="eggNOG" id="COG2227">
    <property type="taxonomic scope" value="Bacteria"/>
</dbReference>
<dbReference type="CDD" id="cd02440">
    <property type="entry name" value="AdoMet_MTases"/>
    <property type="match status" value="1"/>
</dbReference>
<dbReference type="PANTHER" id="PTHR45527:SF1">
    <property type="entry name" value="FATTY ACID SYNTHASE"/>
    <property type="match status" value="1"/>
</dbReference>
<dbReference type="Pfam" id="PF13193">
    <property type="entry name" value="AMP-binding_C"/>
    <property type="match status" value="1"/>
</dbReference>
<dbReference type="FunFam" id="3.40.50.12780:FF:000012">
    <property type="entry name" value="Non-ribosomal peptide synthetase"/>
    <property type="match status" value="1"/>
</dbReference>
<dbReference type="STRING" id="485917.Phep_2033"/>
<comment type="cofactor">
    <cofactor evidence="1">
        <name>pantetheine 4'-phosphate</name>
        <dbReference type="ChEBI" id="CHEBI:47942"/>
    </cofactor>
</comment>
<dbReference type="Gene3D" id="3.30.559.30">
    <property type="entry name" value="Nonribosomal peptide synthetase, condensation domain"/>
    <property type="match status" value="1"/>
</dbReference>
<dbReference type="PROSITE" id="PS50075">
    <property type="entry name" value="CARRIER"/>
    <property type="match status" value="1"/>
</dbReference>
<dbReference type="CDD" id="cd19531">
    <property type="entry name" value="LCL_NRPS-like"/>
    <property type="match status" value="1"/>
</dbReference>
<evidence type="ECO:0000256" key="3">
    <source>
        <dbReference type="ARBA" id="ARBA00022553"/>
    </source>
</evidence>
<dbReference type="SUPFAM" id="SSF52777">
    <property type="entry name" value="CoA-dependent acyltransferases"/>
    <property type="match status" value="2"/>
</dbReference>
<dbReference type="GO" id="GO:0005737">
    <property type="term" value="C:cytoplasm"/>
    <property type="evidence" value="ECO:0007669"/>
    <property type="project" value="TreeGrafter"/>
</dbReference>
<dbReference type="InterPro" id="IPR036736">
    <property type="entry name" value="ACP-like_sf"/>
</dbReference>
<dbReference type="GO" id="GO:0003824">
    <property type="term" value="F:catalytic activity"/>
    <property type="evidence" value="ECO:0007669"/>
    <property type="project" value="InterPro"/>
</dbReference>
<dbReference type="InterPro" id="IPR023213">
    <property type="entry name" value="CAT-like_dom_sf"/>
</dbReference>
<dbReference type="Pfam" id="PF00501">
    <property type="entry name" value="AMP-binding"/>
    <property type="match status" value="1"/>
</dbReference>
<evidence type="ECO:0000313" key="6">
    <source>
        <dbReference type="Proteomes" id="UP000000852"/>
    </source>
</evidence>
<dbReference type="Gene3D" id="3.40.50.980">
    <property type="match status" value="2"/>
</dbReference>
<dbReference type="Pfam" id="PF00550">
    <property type="entry name" value="PP-binding"/>
    <property type="match status" value="1"/>
</dbReference>
<feature type="domain" description="Carrier" evidence="4">
    <location>
        <begin position="1394"/>
        <end position="1469"/>
    </location>
</feature>
<dbReference type="InterPro" id="IPR025110">
    <property type="entry name" value="AMP-bd_C"/>
</dbReference>
<dbReference type="SMART" id="SM00823">
    <property type="entry name" value="PKS_PP"/>
    <property type="match status" value="1"/>
</dbReference>
<dbReference type="InterPro" id="IPR045851">
    <property type="entry name" value="AMP-bd_C_sf"/>
</dbReference>
<gene>
    <name evidence="5" type="ordered locus">Phep_2033</name>
</gene>
<dbReference type="Proteomes" id="UP000000852">
    <property type="component" value="Chromosome"/>
</dbReference>
<dbReference type="SUPFAM" id="SSF47336">
    <property type="entry name" value="ACP-like"/>
    <property type="match status" value="1"/>
</dbReference>
<dbReference type="eggNOG" id="COG3319">
    <property type="taxonomic scope" value="Bacteria"/>
</dbReference>
<dbReference type="Gene3D" id="1.10.1200.10">
    <property type="entry name" value="ACP-like"/>
    <property type="match status" value="1"/>
</dbReference>
<evidence type="ECO:0000313" key="5">
    <source>
        <dbReference type="EMBL" id="ACU04238.1"/>
    </source>
</evidence>
<dbReference type="Gene3D" id="2.30.38.10">
    <property type="entry name" value="Luciferase, Domain 3"/>
    <property type="match status" value="1"/>
</dbReference>
<dbReference type="EMBL" id="CP001681">
    <property type="protein sequence ID" value="ACU04238.1"/>
    <property type="molecule type" value="Genomic_DNA"/>
</dbReference>
<dbReference type="Pfam" id="PF13847">
    <property type="entry name" value="Methyltransf_31"/>
    <property type="match status" value="1"/>
</dbReference>
<keyword evidence="6" id="KW-1185">Reference proteome</keyword>
<reference evidence="5 6" key="1">
    <citation type="journal article" date="2009" name="Stand. Genomic Sci.">
        <title>Complete genome sequence of Pedobacter heparinus type strain (HIM 762-3).</title>
        <authorList>
            <person name="Han C."/>
            <person name="Spring S."/>
            <person name="Lapidus A."/>
            <person name="Del Rio T.G."/>
            <person name="Tice H."/>
            <person name="Copeland A."/>
            <person name="Cheng J.F."/>
            <person name="Lucas S."/>
            <person name="Chen F."/>
            <person name="Nolan M."/>
            <person name="Bruce D."/>
            <person name="Goodwin L."/>
            <person name="Pitluck S."/>
            <person name="Ivanova N."/>
            <person name="Mavromatis K."/>
            <person name="Mikhailova N."/>
            <person name="Pati A."/>
            <person name="Chen A."/>
            <person name="Palaniappan K."/>
            <person name="Land M."/>
            <person name="Hauser L."/>
            <person name="Chang Y.J."/>
            <person name="Jeffries C.C."/>
            <person name="Saunders E."/>
            <person name="Chertkov O."/>
            <person name="Brettin T."/>
            <person name="Goker M."/>
            <person name="Rohde M."/>
            <person name="Bristow J."/>
            <person name="Eisen J.A."/>
            <person name="Markowitz V."/>
            <person name="Hugenholtz P."/>
            <person name="Kyrpides N.C."/>
            <person name="Klenk H.P."/>
            <person name="Detter J.C."/>
        </authorList>
    </citation>
    <scope>NUCLEOTIDE SEQUENCE [LARGE SCALE GENOMIC DNA]</scope>
    <source>
        <strain evidence="6">ATCC 13125 / DSM 2366 / CIP 104194 / JCM 7457 / NBRC 12017 / NCIMB 9290 / NRRL B-14731 / HIM 762-3</strain>
    </source>
</reference>
<dbReference type="GO" id="GO:0031177">
    <property type="term" value="F:phosphopantetheine binding"/>
    <property type="evidence" value="ECO:0007669"/>
    <property type="project" value="InterPro"/>
</dbReference>
<dbReference type="Gene3D" id="3.30.559.10">
    <property type="entry name" value="Chloramphenicol acetyltransferase-like domain"/>
    <property type="match status" value="1"/>
</dbReference>
<name>C6XWU4_PEDHD</name>
<dbReference type="GO" id="GO:0043041">
    <property type="term" value="P:amino acid activation for nonribosomal peptide biosynthetic process"/>
    <property type="evidence" value="ECO:0007669"/>
    <property type="project" value="TreeGrafter"/>
</dbReference>
<dbReference type="SUPFAM" id="SSF53474">
    <property type="entry name" value="alpha/beta-Hydrolases"/>
    <property type="match status" value="1"/>
</dbReference>
<protein>
    <submittedName>
        <fullName evidence="5">Amino acid adenylation domain protein</fullName>
    </submittedName>
</protein>
<dbReference type="InterPro" id="IPR029063">
    <property type="entry name" value="SAM-dependent_MTases_sf"/>
</dbReference>
<dbReference type="InterPro" id="IPR020806">
    <property type="entry name" value="PKS_PP-bd"/>
</dbReference>
<evidence type="ECO:0000259" key="4">
    <source>
        <dbReference type="PROSITE" id="PS50075"/>
    </source>
</evidence>
<dbReference type="FunFam" id="3.40.50.980:FF:000001">
    <property type="entry name" value="Non-ribosomal peptide synthetase"/>
    <property type="match status" value="1"/>
</dbReference>
<keyword evidence="3" id="KW-0597">Phosphoprotein</keyword>
<dbReference type="InterPro" id="IPR025714">
    <property type="entry name" value="Methyltranfer_dom"/>
</dbReference>
<dbReference type="PROSITE" id="PS00455">
    <property type="entry name" value="AMP_BINDING"/>
    <property type="match status" value="1"/>
</dbReference>
<dbReference type="NCBIfam" id="TIGR01733">
    <property type="entry name" value="AA-adenyl-dom"/>
    <property type="match status" value="1"/>
</dbReference>
<dbReference type="Gene3D" id="3.40.50.150">
    <property type="entry name" value="Vaccinia Virus protein VP39"/>
    <property type="match status" value="1"/>
</dbReference>